<keyword evidence="7" id="KW-0808">Transferase</keyword>
<keyword evidence="22" id="KW-1185">Reference proteome</keyword>
<evidence type="ECO:0000256" key="17">
    <source>
        <dbReference type="SAM" id="Phobius"/>
    </source>
</evidence>
<evidence type="ECO:0000313" key="21">
    <source>
        <dbReference type="EMBL" id="PXY02121.1"/>
    </source>
</evidence>
<dbReference type="GO" id="GO:0005886">
    <property type="term" value="C:plasma membrane"/>
    <property type="evidence" value="ECO:0007669"/>
    <property type="project" value="UniProtKB-SubCell"/>
</dbReference>
<feature type="transmembrane region" description="Helical" evidence="17">
    <location>
        <begin position="30"/>
        <end position="50"/>
    </location>
</feature>
<feature type="coiled-coil region" evidence="16">
    <location>
        <begin position="305"/>
        <end position="339"/>
    </location>
</feature>
<evidence type="ECO:0000256" key="16">
    <source>
        <dbReference type="SAM" id="Coils"/>
    </source>
</evidence>
<keyword evidence="6" id="KW-0997">Cell inner membrane</keyword>
<dbReference type="Pfam" id="PF13614">
    <property type="entry name" value="AAA_31"/>
    <property type="match status" value="1"/>
</dbReference>
<dbReference type="Gene3D" id="3.40.50.300">
    <property type="entry name" value="P-loop containing nucleotide triphosphate hydrolases"/>
    <property type="match status" value="1"/>
</dbReference>
<proteinExistence type="inferred from homology"/>
<dbReference type="InterPro" id="IPR027417">
    <property type="entry name" value="P-loop_NTPase"/>
</dbReference>
<keyword evidence="12 17" id="KW-1133">Transmembrane helix</keyword>
<keyword evidence="11" id="KW-0067">ATP-binding</keyword>
<comment type="similarity">
    <text evidence="3">Belongs to the etk/wzc family.</text>
</comment>
<sequence length="804" mass="92073">MSSQNNYIENMLKNEKKRVMAFQYKLLSNWYWFVLFGALGLIFAFVYSYYSPSTYQANSTILVKNESNALQGKDFFDDERGMSGINIQDHIGVLKSLTLTKQVITNLVWKSSWYLKKTLYNEDLYEREPFLVFETGIVANPKNVPIYVKMVSEQEYMLRVEGLTIAGGELINIESKGTFGEPFENEYFSFTIEKNEALLVPMNVEYFFVLHDLESISLSYIGNLEVNLAEQKGNLIQLKIRGTQAKRLVDFLNELSNEYIEYCLSEKNKISENTVRFIDMQLDGVIDSLKETGHLFSDFQSKNQSVNLERESNLVLSDLKRLEEEYTLAERKLNYCRNLNRYLSNNKEFNKVENSLQRNFGEELVSNSILSPSVVDITDPVLNQLVLKLGDLYTKKEVYSLSATENEPNMKVLDKEIKHTKKSLEENLKNLLVHAENETIEISKQINRVRAKLVKMPKIEQKFSNIKRRYDLNNDLYTFLLKKRAEAEITIASNAPNSQVLDQASLTSTVKVGPKLLMNLVIGFCLAALIPFVFIKTTDYFNNTIDNVSEIEQDTVLNVLGVISHNKYKREVLVSRRPQAAVTESFRNLRTDLENILSDQNQKVISVQSIISGEGKSFVSANLAAILAMSHRKVLLIETDMRKPKLYKLFGLNGLVGMSSYLEDKESFKEIVHPTQIENLSFIPAGPVASNPAELLSNGKFSRFMETVKSKFSYIVMDNAPVSLVTDGVLVGKHADVNLFVLRHKYSRNDQVNYINKLVDKGSFENVSLLLNDFKYEGFNFNRFGYKNGYYKDDVIVHQNSLKS</sequence>
<evidence type="ECO:0000256" key="5">
    <source>
        <dbReference type="ARBA" id="ARBA00022475"/>
    </source>
</evidence>
<evidence type="ECO:0000256" key="15">
    <source>
        <dbReference type="ARBA" id="ARBA00051245"/>
    </source>
</evidence>
<dbReference type="SUPFAM" id="SSF52540">
    <property type="entry name" value="P-loop containing nucleoside triphosphate hydrolases"/>
    <property type="match status" value="1"/>
</dbReference>
<keyword evidence="10" id="KW-0418">Kinase</keyword>
<feature type="domain" description="AAA" evidence="19">
    <location>
        <begin position="603"/>
        <end position="729"/>
    </location>
</feature>
<evidence type="ECO:0000256" key="1">
    <source>
        <dbReference type="ARBA" id="ARBA00004429"/>
    </source>
</evidence>
<evidence type="ECO:0000256" key="6">
    <source>
        <dbReference type="ARBA" id="ARBA00022519"/>
    </source>
</evidence>
<evidence type="ECO:0000256" key="11">
    <source>
        <dbReference type="ARBA" id="ARBA00022840"/>
    </source>
</evidence>
<evidence type="ECO:0000256" key="10">
    <source>
        <dbReference type="ARBA" id="ARBA00022777"/>
    </source>
</evidence>
<dbReference type="OrthoDB" id="9794577at2"/>
<dbReference type="PANTHER" id="PTHR32309:SF13">
    <property type="entry name" value="FERRIC ENTEROBACTIN TRANSPORT PROTEIN FEPE"/>
    <property type="match status" value="1"/>
</dbReference>
<dbReference type="InterPro" id="IPR003856">
    <property type="entry name" value="LPS_length_determ_N"/>
</dbReference>
<evidence type="ECO:0000256" key="2">
    <source>
        <dbReference type="ARBA" id="ARBA00007316"/>
    </source>
</evidence>
<dbReference type="GO" id="GO:0005524">
    <property type="term" value="F:ATP binding"/>
    <property type="evidence" value="ECO:0007669"/>
    <property type="project" value="UniProtKB-KW"/>
</dbReference>
<dbReference type="PANTHER" id="PTHR32309">
    <property type="entry name" value="TYROSINE-PROTEIN KINASE"/>
    <property type="match status" value="1"/>
</dbReference>
<keyword evidence="16" id="KW-0175">Coiled coil</keyword>
<feature type="domain" description="Tyrosine-protein kinase G-rich" evidence="20">
    <location>
        <begin position="459"/>
        <end position="533"/>
    </location>
</feature>
<protein>
    <recommendedName>
        <fullName evidence="4">non-specific protein-tyrosine kinase</fullName>
        <ecNumber evidence="4">2.7.10.2</ecNumber>
    </recommendedName>
</protein>
<evidence type="ECO:0000259" key="19">
    <source>
        <dbReference type="Pfam" id="PF13614"/>
    </source>
</evidence>
<name>A0A2V4A0N2_9BACT</name>
<feature type="transmembrane region" description="Helical" evidence="17">
    <location>
        <begin position="516"/>
        <end position="535"/>
    </location>
</feature>
<reference evidence="21 22" key="1">
    <citation type="submission" date="2018-05" db="EMBL/GenBank/DDBJ databases">
        <title>Marinifilum breve JC075T sp. nov., a marine bacterium isolated from Yongle Blue Hole in the South China Sea.</title>
        <authorList>
            <person name="Fu T."/>
        </authorList>
    </citation>
    <scope>NUCLEOTIDE SEQUENCE [LARGE SCALE GENOMIC DNA]</scope>
    <source>
        <strain evidence="21 22">JC075</strain>
    </source>
</reference>
<dbReference type="GO" id="GO:0004715">
    <property type="term" value="F:non-membrane spanning protein tyrosine kinase activity"/>
    <property type="evidence" value="ECO:0007669"/>
    <property type="project" value="UniProtKB-EC"/>
</dbReference>
<dbReference type="CDD" id="cd05387">
    <property type="entry name" value="BY-kinase"/>
    <property type="match status" value="1"/>
</dbReference>
<evidence type="ECO:0000256" key="3">
    <source>
        <dbReference type="ARBA" id="ARBA00008883"/>
    </source>
</evidence>
<keyword evidence="14" id="KW-0829">Tyrosine-protein kinase</keyword>
<organism evidence="21 22">
    <name type="scientific">Marinifilum breve</name>
    <dbReference type="NCBI Taxonomy" id="2184082"/>
    <lineage>
        <taxon>Bacteria</taxon>
        <taxon>Pseudomonadati</taxon>
        <taxon>Bacteroidota</taxon>
        <taxon>Bacteroidia</taxon>
        <taxon>Marinilabiliales</taxon>
        <taxon>Marinifilaceae</taxon>
    </lineage>
</organism>
<evidence type="ECO:0000259" key="20">
    <source>
        <dbReference type="Pfam" id="PF13807"/>
    </source>
</evidence>
<comment type="similarity">
    <text evidence="2">Belongs to the CpsD/CapB family.</text>
</comment>
<comment type="catalytic activity">
    <reaction evidence="15">
        <text>L-tyrosyl-[protein] + ATP = O-phospho-L-tyrosyl-[protein] + ADP + H(+)</text>
        <dbReference type="Rhea" id="RHEA:10596"/>
        <dbReference type="Rhea" id="RHEA-COMP:10136"/>
        <dbReference type="Rhea" id="RHEA-COMP:20101"/>
        <dbReference type="ChEBI" id="CHEBI:15378"/>
        <dbReference type="ChEBI" id="CHEBI:30616"/>
        <dbReference type="ChEBI" id="CHEBI:46858"/>
        <dbReference type="ChEBI" id="CHEBI:61978"/>
        <dbReference type="ChEBI" id="CHEBI:456216"/>
        <dbReference type="EC" id="2.7.10.2"/>
    </reaction>
</comment>
<dbReference type="NCBIfam" id="TIGR01007">
    <property type="entry name" value="eps_fam"/>
    <property type="match status" value="1"/>
</dbReference>
<comment type="caution">
    <text evidence="21">The sequence shown here is derived from an EMBL/GenBank/DDBJ whole genome shotgun (WGS) entry which is preliminary data.</text>
</comment>
<dbReference type="Pfam" id="PF13807">
    <property type="entry name" value="GNVR"/>
    <property type="match status" value="1"/>
</dbReference>
<keyword evidence="13 17" id="KW-0472">Membrane</keyword>
<evidence type="ECO:0000256" key="9">
    <source>
        <dbReference type="ARBA" id="ARBA00022741"/>
    </source>
</evidence>
<dbReference type="EMBL" id="QFLI01000002">
    <property type="protein sequence ID" value="PXY02121.1"/>
    <property type="molecule type" value="Genomic_DNA"/>
</dbReference>
<dbReference type="EC" id="2.7.10.2" evidence="4"/>
<feature type="domain" description="Polysaccharide chain length determinant N-terminal" evidence="18">
    <location>
        <begin position="26"/>
        <end position="107"/>
    </location>
</feature>
<dbReference type="InterPro" id="IPR050445">
    <property type="entry name" value="Bact_polysacc_biosynth/exp"/>
</dbReference>
<gene>
    <name evidence="21" type="ORF">DF185_05610</name>
</gene>
<keyword evidence="9" id="KW-0547">Nucleotide-binding</keyword>
<dbReference type="Pfam" id="PF02706">
    <property type="entry name" value="Wzz"/>
    <property type="match status" value="1"/>
</dbReference>
<accession>A0A2V4A0N2</accession>
<dbReference type="InterPro" id="IPR005702">
    <property type="entry name" value="Wzc-like_C"/>
</dbReference>
<evidence type="ECO:0000256" key="8">
    <source>
        <dbReference type="ARBA" id="ARBA00022692"/>
    </source>
</evidence>
<evidence type="ECO:0000259" key="18">
    <source>
        <dbReference type="Pfam" id="PF02706"/>
    </source>
</evidence>
<evidence type="ECO:0000256" key="12">
    <source>
        <dbReference type="ARBA" id="ARBA00022989"/>
    </source>
</evidence>
<evidence type="ECO:0000256" key="7">
    <source>
        <dbReference type="ARBA" id="ARBA00022679"/>
    </source>
</evidence>
<keyword evidence="8 17" id="KW-0812">Transmembrane</keyword>
<dbReference type="RefSeq" id="WP_110359755.1">
    <property type="nucleotide sequence ID" value="NZ_QFLI01000002.1"/>
</dbReference>
<dbReference type="InterPro" id="IPR025669">
    <property type="entry name" value="AAA_dom"/>
</dbReference>
<dbReference type="InterPro" id="IPR032807">
    <property type="entry name" value="GNVR"/>
</dbReference>
<comment type="subcellular location">
    <subcellularLocation>
        <location evidence="1">Cell inner membrane</location>
        <topology evidence="1">Multi-pass membrane protein</topology>
    </subcellularLocation>
</comment>
<dbReference type="Proteomes" id="UP000248079">
    <property type="component" value="Unassembled WGS sequence"/>
</dbReference>
<evidence type="ECO:0000256" key="4">
    <source>
        <dbReference type="ARBA" id="ARBA00011903"/>
    </source>
</evidence>
<evidence type="ECO:0000256" key="14">
    <source>
        <dbReference type="ARBA" id="ARBA00023137"/>
    </source>
</evidence>
<dbReference type="AlphaFoldDB" id="A0A2V4A0N2"/>
<keyword evidence="5" id="KW-1003">Cell membrane</keyword>
<evidence type="ECO:0000313" key="22">
    <source>
        <dbReference type="Proteomes" id="UP000248079"/>
    </source>
</evidence>
<evidence type="ECO:0000256" key="13">
    <source>
        <dbReference type="ARBA" id="ARBA00023136"/>
    </source>
</evidence>